<evidence type="ECO:0000313" key="7">
    <source>
        <dbReference type="EMBL" id="CUS32771.1"/>
    </source>
</evidence>
<dbReference type="Proteomes" id="UP000199032">
    <property type="component" value="Unassembled WGS sequence"/>
</dbReference>
<evidence type="ECO:0000313" key="8">
    <source>
        <dbReference type="Proteomes" id="UP000199032"/>
    </source>
</evidence>
<feature type="region of interest" description="Disordered" evidence="5">
    <location>
        <begin position="1"/>
        <end position="51"/>
    </location>
</feature>
<dbReference type="EC" id="2.7.4.-" evidence="4"/>
<feature type="domain" description="Polyphosphate kinase-2-related" evidence="6">
    <location>
        <begin position="108"/>
        <end position="328"/>
    </location>
</feature>
<evidence type="ECO:0000259" key="6">
    <source>
        <dbReference type="Pfam" id="PF03976"/>
    </source>
</evidence>
<dbReference type="PANTHER" id="PTHR34383:SF1">
    <property type="entry name" value="ADP-POLYPHOSPHATE PHOSPHOTRANSFERASE"/>
    <property type="match status" value="1"/>
</dbReference>
<evidence type="ECO:0000256" key="3">
    <source>
        <dbReference type="ARBA" id="ARBA00022777"/>
    </source>
</evidence>
<dbReference type="STRING" id="1742972.COMA1_10804"/>
<comment type="subunit">
    <text evidence="4">Homotetramer.</text>
</comment>
<feature type="compositionally biased region" description="Basic and acidic residues" evidence="5">
    <location>
        <begin position="7"/>
        <end position="18"/>
    </location>
</feature>
<evidence type="ECO:0000256" key="4">
    <source>
        <dbReference type="RuleBase" id="RU369062"/>
    </source>
</evidence>
<dbReference type="AlphaFoldDB" id="A0A0S4L527"/>
<dbReference type="InterPro" id="IPR027417">
    <property type="entry name" value="P-loop_NTPase"/>
</dbReference>
<evidence type="ECO:0000256" key="2">
    <source>
        <dbReference type="ARBA" id="ARBA00022679"/>
    </source>
</evidence>
<comment type="function">
    <text evidence="4">Uses inorganic polyphosphate (polyP) as a donor to convert GDP to GTP or ADP to ATP.</text>
</comment>
<dbReference type="EMBL" id="CZQA01000001">
    <property type="protein sequence ID" value="CUS32771.1"/>
    <property type="molecule type" value="Genomic_DNA"/>
</dbReference>
<evidence type="ECO:0000256" key="1">
    <source>
        <dbReference type="ARBA" id="ARBA00009924"/>
    </source>
</evidence>
<dbReference type="Pfam" id="PF03976">
    <property type="entry name" value="PPK2"/>
    <property type="match status" value="1"/>
</dbReference>
<protein>
    <recommendedName>
        <fullName evidence="4">ADP/GDP-polyphosphate phosphotransferase</fullName>
        <ecNumber evidence="4">2.7.4.-</ecNumber>
    </recommendedName>
    <alternativeName>
        <fullName evidence="4">Polyphosphate kinase PPK2</fullName>
    </alternativeName>
</protein>
<keyword evidence="8" id="KW-1185">Reference proteome</keyword>
<comment type="similarity">
    <text evidence="1 4">Belongs to the polyphosphate kinase 2 (PPK2) family. Class I subfamily.</text>
</comment>
<name>A0A0S4L527_9BACT</name>
<dbReference type="PANTHER" id="PTHR34383">
    <property type="entry name" value="POLYPHOSPHATE:AMP PHOSPHOTRANSFERASE-RELATED"/>
    <property type="match status" value="1"/>
</dbReference>
<dbReference type="InterPro" id="IPR022486">
    <property type="entry name" value="PPK2_PA0141"/>
</dbReference>
<dbReference type="SUPFAM" id="SSF52540">
    <property type="entry name" value="P-loop containing nucleoside triphosphate hydrolases"/>
    <property type="match status" value="1"/>
</dbReference>
<gene>
    <name evidence="7" type="ORF">COMA1_10804</name>
</gene>
<sequence length="353" mass="41006">MAASGESSRKSKDRKGQTDTDDIDDLLPSASGRDANELETIPTKVPREGDGYQVPRSAMIAQGLGRIGEPGYVLTADDLRRVNTRKGFLKLLANKAVDIEEVRKTLLYEQDLRQLQVELVRLQRWIQSSGERIAILVEGRDAAGKGGTIRRFTEHLNPRAMRVVALPKPTDAERGQWYFQRYIHQLPNRGEIVFFDRSWYNRAVVEPVMGFCTKKEHQRFLQQVPEFEHMLYEDGVTIIKFWFSISKDEQARRFEARRQNPLKQWKLSPVDEKAQELWDAYTRCKEEMFSKTHSTFSPWIIVQANDKQAARLESLRYVLNLLPYKGKDEAQIRLTPDPNVITRFHRKMVELDL</sequence>
<keyword evidence="2 4" id="KW-0808">Transferase</keyword>
<keyword evidence="3 4" id="KW-0418">Kinase</keyword>
<dbReference type="GO" id="GO:0006793">
    <property type="term" value="P:phosphorus metabolic process"/>
    <property type="evidence" value="ECO:0007669"/>
    <property type="project" value="InterPro"/>
</dbReference>
<evidence type="ECO:0000256" key="5">
    <source>
        <dbReference type="SAM" id="MobiDB-lite"/>
    </source>
</evidence>
<dbReference type="NCBIfam" id="TIGR03707">
    <property type="entry name" value="PPK2_P_aer"/>
    <property type="match status" value="1"/>
</dbReference>
<organism evidence="7 8">
    <name type="scientific">Candidatus Nitrospira nitrosa</name>
    <dbReference type="NCBI Taxonomy" id="1742972"/>
    <lineage>
        <taxon>Bacteria</taxon>
        <taxon>Pseudomonadati</taxon>
        <taxon>Nitrospirota</taxon>
        <taxon>Nitrospiria</taxon>
        <taxon>Nitrospirales</taxon>
        <taxon>Nitrospiraceae</taxon>
        <taxon>Nitrospira</taxon>
    </lineage>
</organism>
<proteinExistence type="inferred from homology"/>
<accession>A0A0S4L527</accession>
<reference evidence="7 8" key="1">
    <citation type="submission" date="2015-10" db="EMBL/GenBank/DDBJ databases">
        <authorList>
            <person name="Gilbert D.G."/>
        </authorList>
    </citation>
    <scope>NUCLEOTIDE SEQUENCE [LARGE SCALE GENOMIC DNA]</scope>
    <source>
        <strain evidence="7">COMA1</strain>
    </source>
</reference>
<dbReference type="GO" id="GO:0008976">
    <property type="term" value="F:polyphosphate kinase activity"/>
    <property type="evidence" value="ECO:0007669"/>
    <property type="project" value="UniProtKB-UniRule"/>
</dbReference>
<dbReference type="Gene3D" id="3.40.50.300">
    <property type="entry name" value="P-loop containing nucleotide triphosphate hydrolases"/>
    <property type="match status" value="1"/>
</dbReference>
<dbReference type="InterPro" id="IPR022488">
    <property type="entry name" value="PPK2-related"/>
</dbReference>